<evidence type="ECO:0000313" key="2">
    <source>
        <dbReference type="EMBL" id="MEZ0494668.1"/>
    </source>
</evidence>
<evidence type="ECO:0000313" key="3">
    <source>
        <dbReference type="Proteomes" id="UP001566476"/>
    </source>
</evidence>
<dbReference type="InterPro" id="IPR056906">
    <property type="entry name" value="ORF2/G2P_dom"/>
</dbReference>
<organism evidence="2 3">
    <name type="scientific">Kineococcus mangrovi</name>
    <dbReference type="NCBI Taxonomy" id="1660183"/>
    <lineage>
        <taxon>Bacteria</taxon>
        <taxon>Bacillati</taxon>
        <taxon>Actinomycetota</taxon>
        <taxon>Actinomycetes</taxon>
        <taxon>Kineosporiales</taxon>
        <taxon>Kineosporiaceae</taxon>
        <taxon>Kineococcus</taxon>
    </lineage>
</organism>
<reference evidence="2 3" key="1">
    <citation type="submission" date="2024-07" db="EMBL/GenBank/DDBJ databases">
        <authorList>
            <person name="Thanompreechachai J."/>
            <person name="Duangmal K."/>
        </authorList>
    </citation>
    <scope>NUCLEOTIDE SEQUENCE [LARGE SCALE GENOMIC DNA]</scope>
    <source>
        <strain evidence="2 3">TBRC 1896</strain>
    </source>
</reference>
<keyword evidence="3" id="KW-1185">Reference proteome</keyword>
<feature type="domain" description="Replication-associated protein ORF2/G2P" evidence="1">
    <location>
        <begin position="31"/>
        <end position="113"/>
    </location>
</feature>
<dbReference type="EMBL" id="JBGGTQ010000020">
    <property type="protein sequence ID" value="MEZ0494668.1"/>
    <property type="molecule type" value="Genomic_DNA"/>
</dbReference>
<gene>
    <name evidence="2" type="ORF">AB2L28_20725</name>
</gene>
<protein>
    <recommendedName>
        <fullName evidence="1">Replication-associated protein ORF2/G2P domain-containing protein</fullName>
    </recommendedName>
</protein>
<dbReference type="Proteomes" id="UP001566476">
    <property type="component" value="Unassembled WGS sequence"/>
</dbReference>
<comment type="caution">
    <text evidence="2">The sequence shown here is derived from an EMBL/GenBank/DDBJ whole genome shotgun (WGS) entry which is preliminary data.</text>
</comment>
<evidence type="ECO:0000259" key="1">
    <source>
        <dbReference type="Pfam" id="PF23343"/>
    </source>
</evidence>
<name>A0ABV4IAD0_9ACTN</name>
<dbReference type="Pfam" id="PF23343">
    <property type="entry name" value="REP_ORF2-G2P"/>
    <property type="match status" value="1"/>
</dbReference>
<sequence length="198" mass="21599">WVPGGRAVALCDCHEHASEGMGRWNALAGRRWNHLRTLLRRQFPGCEFFRAAEVQERGALHLHVVFWSPTPVSVHALQALAAVAGFGCNTRWDAAGSDATRFAGYVSKYVTKATDDRGEVPWDVLDPATGELVESRATFRTWSQSRGFGCTMRAHTDAISAQRRRFALALVAAGDSVNATHPVAESRGAAREGDPLLT</sequence>
<feature type="non-terminal residue" evidence="2">
    <location>
        <position position="1"/>
    </location>
</feature>
<accession>A0ABV4IAD0</accession>
<proteinExistence type="predicted"/>